<comment type="cofactor">
    <cofactor evidence="1 14">
        <name>heme</name>
        <dbReference type="ChEBI" id="CHEBI:30413"/>
    </cofactor>
</comment>
<organism evidence="16 17">
    <name type="scientific">Drosophila busckii</name>
    <name type="common">Fruit fly</name>
    <dbReference type="NCBI Taxonomy" id="30019"/>
    <lineage>
        <taxon>Eukaryota</taxon>
        <taxon>Metazoa</taxon>
        <taxon>Ecdysozoa</taxon>
        <taxon>Arthropoda</taxon>
        <taxon>Hexapoda</taxon>
        <taxon>Insecta</taxon>
        <taxon>Pterygota</taxon>
        <taxon>Neoptera</taxon>
        <taxon>Endopterygota</taxon>
        <taxon>Diptera</taxon>
        <taxon>Brachycera</taxon>
        <taxon>Muscomorpha</taxon>
        <taxon>Ephydroidea</taxon>
        <taxon>Drosophilidae</taxon>
        <taxon>Drosophila</taxon>
    </lineage>
</organism>
<dbReference type="InterPro" id="IPR002401">
    <property type="entry name" value="Cyt_P450_E_grp-I"/>
</dbReference>
<evidence type="ECO:0000256" key="5">
    <source>
        <dbReference type="ARBA" id="ARBA00010617"/>
    </source>
</evidence>
<dbReference type="GO" id="GO:0020037">
    <property type="term" value="F:heme binding"/>
    <property type="evidence" value="ECO:0007669"/>
    <property type="project" value="InterPro"/>
</dbReference>
<dbReference type="GO" id="GO:0004497">
    <property type="term" value="F:monooxygenase activity"/>
    <property type="evidence" value="ECO:0007669"/>
    <property type="project" value="UniProtKB-KW"/>
</dbReference>
<dbReference type="FunFam" id="1.10.630.10:FF:000182">
    <property type="entry name" value="Cytochrome P450 3A4"/>
    <property type="match status" value="1"/>
</dbReference>
<dbReference type="Gene3D" id="1.10.630.10">
    <property type="entry name" value="Cytochrome P450"/>
    <property type="match status" value="1"/>
</dbReference>
<proteinExistence type="inferred from homology"/>
<evidence type="ECO:0000256" key="15">
    <source>
        <dbReference type="RuleBase" id="RU000461"/>
    </source>
</evidence>
<evidence type="ECO:0000256" key="13">
    <source>
        <dbReference type="ARBA" id="ARBA00023136"/>
    </source>
</evidence>
<protein>
    <submittedName>
        <fullName evidence="16">Cyp9c1</fullName>
    </submittedName>
</protein>
<dbReference type="GO" id="GO:0016705">
    <property type="term" value="F:oxidoreductase activity, acting on paired donors, with incorporation or reduction of molecular oxygen"/>
    <property type="evidence" value="ECO:0007669"/>
    <property type="project" value="InterPro"/>
</dbReference>
<evidence type="ECO:0000256" key="11">
    <source>
        <dbReference type="ARBA" id="ARBA00023004"/>
    </source>
</evidence>
<accession>A0A0M5IZL1</accession>
<evidence type="ECO:0000256" key="14">
    <source>
        <dbReference type="PIRSR" id="PIRSR602401-1"/>
    </source>
</evidence>
<keyword evidence="6 14" id="KW-0349">Heme</keyword>
<reference evidence="16 17" key="1">
    <citation type="submission" date="2015-08" db="EMBL/GenBank/DDBJ databases">
        <title>Ancestral chromatin configuration constrains chromatin evolution on differentiating sex chromosomes in Drosophila.</title>
        <authorList>
            <person name="Zhou Q."/>
            <person name="Bachtrog D."/>
        </authorList>
    </citation>
    <scope>NUCLEOTIDE SEQUENCE [LARGE SCALE GENOMIC DNA]</scope>
    <source>
        <tissue evidence="16">Whole larvae</tissue>
    </source>
</reference>
<dbReference type="InterPro" id="IPR050476">
    <property type="entry name" value="Insect_CytP450_Detox"/>
</dbReference>
<keyword evidence="12 15" id="KW-0503">Monooxygenase</keyword>
<keyword evidence="11 14" id="KW-0408">Iron</keyword>
<comment type="function">
    <text evidence="2">May be involved in the metabolism of insect hormones and in the breakdown of synthetic insecticides.</text>
</comment>
<dbReference type="SMR" id="A0A0M5IZL1"/>
<dbReference type="PRINTS" id="PR00463">
    <property type="entry name" value="EP450I"/>
</dbReference>
<dbReference type="OMA" id="EHKHEIR"/>
<evidence type="ECO:0000256" key="10">
    <source>
        <dbReference type="ARBA" id="ARBA00023002"/>
    </source>
</evidence>
<dbReference type="PANTHER" id="PTHR24292:SF54">
    <property type="entry name" value="CYP9F3-RELATED"/>
    <property type="match status" value="1"/>
</dbReference>
<comment type="subcellular location">
    <subcellularLocation>
        <location evidence="4">Endoplasmic reticulum membrane</location>
        <topology evidence="4">Peripheral membrane protein</topology>
    </subcellularLocation>
    <subcellularLocation>
        <location evidence="3">Microsome membrane</location>
        <topology evidence="3">Peripheral membrane protein</topology>
    </subcellularLocation>
</comment>
<dbReference type="Proteomes" id="UP000494163">
    <property type="component" value="Chromosome 2R"/>
</dbReference>
<dbReference type="GO" id="GO:0005789">
    <property type="term" value="C:endoplasmic reticulum membrane"/>
    <property type="evidence" value="ECO:0007669"/>
    <property type="project" value="UniProtKB-SubCell"/>
</dbReference>
<evidence type="ECO:0000313" key="17">
    <source>
        <dbReference type="Proteomes" id="UP000494163"/>
    </source>
</evidence>
<dbReference type="PRINTS" id="PR00385">
    <property type="entry name" value="P450"/>
</dbReference>
<evidence type="ECO:0000256" key="4">
    <source>
        <dbReference type="ARBA" id="ARBA00004406"/>
    </source>
</evidence>
<evidence type="ECO:0000256" key="8">
    <source>
        <dbReference type="ARBA" id="ARBA00022824"/>
    </source>
</evidence>
<keyword evidence="8" id="KW-0256">Endoplasmic reticulum</keyword>
<evidence type="ECO:0000256" key="1">
    <source>
        <dbReference type="ARBA" id="ARBA00001971"/>
    </source>
</evidence>
<dbReference type="CDD" id="cd11056">
    <property type="entry name" value="CYP6-like"/>
    <property type="match status" value="1"/>
</dbReference>
<gene>
    <name evidence="16" type="ORF">Dbus_chr2Rg403</name>
</gene>
<keyword evidence="17" id="KW-1185">Reference proteome</keyword>
<keyword evidence="7 14" id="KW-0479">Metal-binding</keyword>
<dbReference type="OrthoDB" id="2789670at2759"/>
<evidence type="ECO:0000256" key="2">
    <source>
        <dbReference type="ARBA" id="ARBA00003690"/>
    </source>
</evidence>
<name>A0A0M5IZL1_DROBS</name>
<keyword evidence="10 15" id="KW-0560">Oxidoreductase</keyword>
<dbReference type="Pfam" id="PF00067">
    <property type="entry name" value="p450"/>
    <property type="match status" value="1"/>
</dbReference>
<evidence type="ECO:0000256" key="9">
    <source>
        <dbReference type="ARBA" id="ARBA00022848"/>
    </source>
</evidence>
<evidence type="ECO:0000313" key="16">
    <source>
        <dbReference type="EMBL" id="ALC40824.1"/>
    </source>
</evidence>
<evidence type="ECO:0000256" key="7">
    <source>
        <dbReference type="ARBA" id="ARBA00022723"/>
    </source>
</evidence>
<dbReference type="PANTHER" id="PTHR24292">
    <property type="entry name" value="CYTOCHROME P450"/>
    <property type="match status" value="1"/>
</dbReference>
<dbReference type="GO" id="GO:0005506">
    <property type="term" value="F:iron ion binding"/>
    <property type="evidence" value="ECO:0007669"/>
    <property type="project" value="InterPro"/>
</dbReference>
<dbReference type="SUPFAM" id="SSF48264">
    <property type="entry name" value="Cytochrome P450"/>
    <property type="match status" value="1"/>
</dbReference>
<dbReference type="AlphaFoldDB" id="A0A0M5IZL1"/>
<dbReference type="InterPro" id="IPR001128">
    <property type="entry name" value="Cyt_P450"/>
</dbReference>
<keyword evidence="9" id="KW-0492">Microsome</keyword>
<sequence length="520" mass="59889">MAFVEMFFMLTFVGVLLYRWSMGCYSYFGKRNVAFVKAKPLLGNVPLSVMMGSASYLRHSIELHQQLKQHKLYGIYNMREPQYQLADAELIRQVCVQHAEKFCNHRAGIHADEESESESEGTMLSKMLLSLRNERWQRLRKALTPSFAGASISKQCELLNICSLQAAQHLERQLRSSELENVVELELSEFFTRYVNDVIASAAFGLQVDSYLKPTNEFLTQAQQLSQLSLWGGIKVLLQMMMPKVTRLLKLRPMDFNNVDYFRNLLHKRQSGKQKIMRADMLQQLLQQQSQIAKQCNFSNEDLLAQCLLFITAGWETVASCLSFTCYELLMQPELQQKLYEELHAMEQQLAGKPLDYEALVSLKYLDCVVAEALRKWPPTNTTDRECVEPFELRTAEGETLVQLQKGDLLHIPIAALHHDPDNFEQPMEFIPERFSDEHKAQIKPFSYLPFGLGARSCLGQEFALLQVKSLLYQLLLKFQLLPCERTTQDMLNSLAGFSMQPRELFWCKIAARGFETEAQ</sequence>
<evidence type="ECO:0000256" key="3">
    <source>
        <dbReference type="ARBA" id="ARBA00004174"/>
    </source>
</evidence>
<dbReference type="InterPro" id="IPR036396">
    <property type="entry name" value="Cyt_P450_sf"/>
</dbReference>
<feature type="binding site" description="axial binding residue" evidence="14">
    <location>
        <position position="458"/>
    </location>
    <ligand>
        <name>heme</name>
        <dbReference type="ChEBI" id="CHEBI:30413"/>
    </ligand>
    <ligandPart>
        <name>Fe</name>
        <dbReference type="ChEBI" id="CHEBI:18248"/>
    </ligandPart>
</feature>
<evidence type="ECO:0000256" key="12">
    <source>
        <dbReference type="ARBA" id="ARBA00023033"/>
    </source>
</evidence>
<comment type="similarity">
    <text evidence="5 15">Belongs to the cytochrome P450 family.</text>
</comment>
<dbReference type="STRING" id="30019.A0A0M5IZL1"/>
<dbReference type="PROSITE" id="PS00086">
    <property type="entry name" value="CYTOCHROME_P450"/>
    <property type="match status" value="1"/>
</dbReference>
<dbReference type="InterPro" id="IPR017972">
    <property type="entry name" value="Cyt_P450_CS"/>
</dbReference>
<dbReference type="EMBL" id="CP012524">
    <property type="protein sequence ID" value="ALC40824.1"/>
    <property type="molecule type" value="Genomic_DNA"/>
</dbReference>
<evidence type="ECO:0000256" key="6">
    <source>
        <dbReference type="ARBA" id="ARBA00022617"/>
    </source>
</evidence>
<keyword evidence="13" id="KW-0472">Membrane</keyword>